<evidence type="ECO:0000256" key="7">
    <source>
        <dbReference type="ARBA" id="ARBA00038947"/>
    </source>
</evidence>
<proteinExistence type="inferred from homology"/>
<dbReference type="SUPFAM" id="SSF55120">
    <property type="entry name" value="Pseudouridine synthase"/>
    <property type="match status" value="1"/>
</dbReference>
<evidence type="ECO:0000256" key="8">
    <source>
        <dbReference type="ARBA" id="ARBA00040626"/>
    </source>
</evidence>
<organism evidence="13 14">
    <name type="scientific">Mycena chlorophos</name>
    <name type="common">Agaric fungus</name>
    <name type="synonym">Agaricus chlorophos</name>
    <dbReference type="NCBI Taxonomy" id="658473"/>
    <lineage>
        <taxon>Eukaryota</taxon>
        <taxon>Fungi</taxon>
        <taxon>Dikarya</taxon>
        <taxon>Basidiomycota</taxon>
        <taxon>Agaricomycotina</taxon>
        <taxon>Agaricomycetes</taxon>
        <taxon>Agaricomycetidae</taxon>
        <taxon>Agaricales</taxon>
        <taxon>Marasmiineae</taxon>
        <taxon>Mycenaceae</taxon>
        <taxon>Mycena</taxon>
    </lineage>
</organism>
<accession>A0ABQ0KZB0</accession>
<gene>
    <name evidence="13" type="ORF">MCHLO_01285</name>
</gene>
<evidence type="ECO:0000256" key="9">
    <source>
        <dbReference type="ARBA" id="ARBA00041561"/>
    </source>
</evidence>
<evidence type="ECO:0000256" key="10">
    <source>
        <dbReference type="ARBA" id="ARBA00041978"/>
    </source>
</evidence>
<evidence type="ECO:0000256" key="5">
    <source>
        <dbReference type="ARBA" id="ARBA00036927"/>
    </source>
</evidence>
<dbReference type="Proteomes" id="UP000815677">
    <property type="component" value="Unassembled WGS sequence"/>
</dbReference>
<evidence type="ECO:0000313" key="14">
    <source>
        <dbReference type="Proteomes" id="UP000815677"/>
    </source>
</evidence>
<dbReference type="PANTHER" id="PTHR21600:SF81">
    <property type="entry name" value="21S RRNA PSEUDOURIDINE(2819) SYNTHASE"/>
    <property type="match status" value="1"/>
</dbReference>
<dbReference type="InterPro" id="IPR020103">
    <property type="entry name" value="PsdUridine_synth_cat_dom_sf"/>
</dbReference>
<dbReference type="EMBL" id="DF839219">
    <property type="protein sequence ID" value="GAT43612.1"/>
    <property type="molecule type" value="Genomic_DNA"/>
</dbReference>
<evidence type="ECO:0000256" key="2">
    <source>
        <dbReference type="ARBA" id="ARBA00010876"/>
    </source>
</evidence>
<comment type="function">
    <text evidence="6">Pseudouridylate synthase responsible for the pseudouridine-2819 formation in mitochondrial 21S rRNA. May modulate the efficiency or the fidelity of the mitochondrial translation machinery.</text>
</comment>
<reference evidence="13" key="1">
    <citation type="submission" date="2014-09" db="EMBL/GenBank/DDBJ databases">
        <title>Genome sequence of the luminous mushroom Mycena chlorophos for searching fungal bioluminescence genes.</title>
        <authorList>
            <person name="Tanaka Y."/>
            <person name="Kasuga D."/>
            <person name="Oba Y."/>
            <person name="Hase S."/>
            <person name="Sato K."/>
            <person name="Oba Y."/>
            <person name="Sakakibara Y."/>
        </authorList>
    </citation>
    <scope>NUCLEOTIDE SEQUENCE</scope>
</reference>
<dbReference type="PANTHER" id="PTHR21600">
    <property type="entry name" value="MITOCHONDRIAL RNA PSEUDOURIDINE SYNTHASE"/>
    <property type="match status" value="1"/>
</dbReference>
<dbReference type="InterPro" id="IPR050188">
    <property type="entry name" value="RluA_PseudoU_synthase"/>
</dbReference>
<evidence type="ECO:0000256" key="6">
    <source>
        <dbReference type="ARBA" id="ARBA00037513"/>
    </source>
</evidence>
<evidence type="ECO:0000259" key="12">
    <source>
        <dbReference type="Pfam" id="PF00849"/>
    </source>
</evidence>
<feature type="domain" description="Pseudouridine synthase RsuA/RluA-like" evidence="12">
    <location>
        <begin position="10"/>
        <end position="162"/>
    </location>
</feature>
<keyword evidence="4" id="KW-0413">Isomerase</keyword>
<name>A0ABQ0KZB0_MYCCL</name>
<dbReference type="Pfam" id="PF00849">
    <property type="entry name" value="PseudoU_synth_2"/>
    <property type="match status" value="1"/>
</dbReference>
<dbReference type="Gene3D" id="3.30.2350.10">
    <property type="entry name" value="Pseudouridine synthase"/>
    <property type="match status" value="1"/>
</dbReference>
<evidence type="ECO:0000256" key="3">
    <source>
        <dbReference type="ARBA" id="ARBA00023128"/>
    </source>
</evidence>
<evidence type="ECO:0000256" key="11">
    <source>
        <dbReference type="ARBA" id="ARBA00042700"/>
    </source>
</evidence>
<dbReference type="InterPro" id="IPR006145">
    <property type="entry name" value="PsdUridine_synth_RsuA/RluA"/>
</dbReference>
<protein>
    <recommendedName>
        <fullName evidence="8">21S rRNA pseudouridine(2819) synthase</fullName>
        <ecNumber evidence="7">5.4.99.43</ecNumber>
    </recommendedName>
    <alternativeName>
        <fullName evidence="10">Pseudouridine synthase 5</fullName>
    </alternativeName>
    <alternativeName>
        <fullName evidence="9">Pseudouridylate synthase PUS5</fullName>
    </alternativeName>
    <alternativeName>
        <fullName evidence="11">Uracil hydrolyase PUS5</fullName>
    </alternativeName>
</protein>
<dbReference type="CDD" id="cd02869">
    <property type="entry name" value="PseudoU_synth_RluA_like"/>
    <property type="match status" value="1"/>
</dbReference>
<evidence type="ECO:0000256" key="4">
    <source>
        <dbReference type="ARBA" id="ARBA00023235"/>
    </source>
</evidence>
<keyword evidence="3" id="KW-0496">Mitochondrion</keyword>
<evidence type="ECO:0000256" key="1">
    <source>
        <dbReference type="ARBA" id="ARBA00004173"/>
    </source>
</evidence>
<sequence length="283" mass="32159">MSVLYADRALVVLNKAPGLVIQSHEFLDVLHDVKRRLRLAELPLRVHRLDKPTTGCLALARSKTHARELSTQFKQHIADKTYLAVVRGGLQSFGGRTKGTIRVPLQYDDGRASIVPLNAPKREDHREAVTDWELVASSSRLPLSLLRLNLRTGNKHQLRVHLTGGLQTPILGDTIHSHKPPTDEIRAALWKLHPRPPEDRLFLHASALSFFRYRKAGPDRRFRVRVVAPVPNDFHQLCKEAQLPLTETELRGGLFMQNKPYEEYEEVQSGRIASLKWVQTNQA</sequence>
<comment type="similarity">
    <text evidence="2">Belongs to the pseudouridine synthase RluA family.</text>
</comment>
<evidence type="ECO:0000313" key="13">
    <source>
        <dbReference type="EMBL" id="GAT43612.1"/>
    </source>
</evidence>
<comment type="subcellular location">
    <subcellularLocation>
        <location evidence="1">Mitochondrion</location>
    </subcellularLocation>
</comment>
<comment type="catalytic activity">
    <reaction evidence="5">
        <text>uridine(2819) in 21S rRNA = pseudouridine(2819) in 21S rRNA</text>
        <dbReference type="Rhea" id="RHEA:42556"/>
        <dbReference type="Rhea" id="RHEA-COMP:10113"/>
        <dbReference type="Rhea" id="RHEA-COMP:10114"/>
        <dbReference type="ChEBI" id="CHEBI:65314"/>
        <dbReference type="ChEBI" id="CHEBI:65315"/>
        <dbReference type="EC" id="5.4.99.43"/>
    </reaction>
</comment>
<keyword evidence="14" id="KW-1185">Reference proteome</keyword>
<dbReference type="EC" id="5.4.99.43" evidence="7"/>